<dbReference type="Proteomes" id="UP000014062">
    <property type="component" value="Chromosome"/>
</dbReference>
<evidence type="ECO:0000313" key="1">
    <source>
        <dbReference type="EMBL" id="EOY50881.1"/>
    </source>
</evidence>
<dbReference type="EMBL" id="CM001889">
    <property type="protein sequence ID" value="EOY50881.1"/>
    <property type="molecule type" value="Genomic_DNA"/>
</dbReference>
<proteinExistence type="predicted"/>
<protein>
    <submittedName>
        <fullName evidence="1">Uncharacterized protein</fullName>
    </submittedName>
</protein>
<reference evidence="2" key="1">
    <citation type="journal article" date="2013" name="Genome Biol. Evol.">
        <title>The genome sequence of Streptomyces lividans 66 reveals a novel tRNA-dependent peptide biosynthetic system within a metal-related genomic island.</title>
        <authorList>
            <person name="Cruz-Morales P."/>
            <person name="Vijgenboom E."/>
            <person name="Iruegas-Bocardo F."/>
            <person name="Girard G."/>
            <person name="Yanez-Guerra L.A."/>
            <person name="Ramos-Aboites H.E."/>
            <person name="Pernodet J.L."/>
            <person name="Anne J."/>
            <person name="van Wezel G.P."/>
            <person name="Barona-Gomez F."/>
        </authorList>
    </citation>
    <scope>NUCLEOTIDE SEQUENCE [LARGE SCALE GENOMIC DNA]</scope>
    <source>
        <strain evidence="2">1326</strain>
    </source>
</reference>
<accession>A0A7U9DVG1</accession>
<sequence>MHLSAELVGGGVTLVGLAVLAFASVRSICRRGSSAGG</sequence>
<evidence type="ECO:0000313" key="2">
    <source>
        <dbReference type="Proteomes" id="UP000014062"/>
    </source>
</evidence>
<dbReference type="AlphaFoldDB" id="A0A7U9DVG1"/>
<name>A0A7U9DVG1_STRLI</name>
<organism evidence="1 2">
    <name type="scientific">Streptomyces lividans 1326</name>
    <dbReference type="NCBI Taxonomy" id="1200984"/>
    <lineage>
        <taxon>Bacteria</taxon>
        <taxon>Bacillati</taxon>
        <taxon>Actinomycetota</taxon>
        <taxon>Actinomycetes</taxon>
        <taxon>Kitasatosporales</taxon>
        <taxon>Streptomycetaceae</taxon>
        <taxon>Streptomyces</taxon>
    </lineage>
</organism>
<gene>
    <name evidence="1" type="ORF">SLI_6174</name>
</gene>